<reference evidence="2 3" key="1">
    <citation type="journal article" date="2023" name="Commun. Biol.">
        <title>Genome analysis of Parmales, the sister group of diatoms, reveals the evolutionary specialization of diatoms from phago-mixotrophs to photoautotrophs.</title>
        <authorList>
            <person name="Ban H."/>
            <person name="Sato S."/>
            <person name="Yoshikawa S."/>
            <person name="Yamada K."/>
            <person name="Nakamura Y."/>
            <person name="Ichinomiya M."/>
            <person name="Sato N."/>
            <person name="Blanc-Mathieu R."/>
            <person name="Endo H."/>
            <person name="Kuwata A."/>
            <person name="Ogata H."/>
        </authorList>
    </citation>
    <scope>NUCLEOTIDE SEQUENCE [LARGE SCALE GENOMIC DNA]</scope>
</reference>
<dbReference type="SUPFAM" id="SSF53335">
    <property type="entry name" value="S-adenosyl-L-methionine-dependent methyltransferases"/>
    <property type="match status" value="1"/>
</dbReference>
<name>A0ABQ6N944_9STRA</name>
<keyword evidence="3" id="KW-1185">Reference proteome</keyword>
<gene>
    <name evidence="2" type="ORF">TeGR_g7680</name>
</gene>
<evidence type="ECO:0000313" key="2">
    <source>
        <dbReference type="EMBL" id="GMI51172.1"/>
    </source>
</evidence>
<dbReference type="Pfam" id="PF13649">
    <property type="entry name" value="Methyltransf_25"/>
    <property type="match status" value="1"/>
</dbReference>
<organism evidence="2 3">
    <name type="scientific">Tetraparma gracilis</name>
    <dbReference type="NCBI Taxonomy" id="2962635"/>
    <lineage>
        <taxon>Eukaryota</taxon>
        <taxon>Sar</taxon>
        <taxon>Stramenopiles</taxon>
        <taxon>Ochrophyta</taxon>
        <taxon>Bolidophyceae</taxon>
        <taxon>Parmales</taxon>
        <taxon>Triparmaceae</taxon>
        <taxon>Tetraparma</taxon>
    </lineage>
</organism>
<proteinExistence type="predicted"/>
<feature type="non-terminal residue" evidence="2">
    <location>
        <position position="1"/>
    </location>
</feature>
<dbReference type="EMBL" id="BRYB01006173">
    <property type="protein sequence ID" value="GMI51172.1"/>
    <property type="molecule type" value="Genomic_DNA"/>
</dbReference>
<comment type="caution">
    <text evidence="2">The sequence shown here is derived from an EMBL/GenBank/DDBJ whole genome shotgun (WGS) entry which is preliminary data.</text>
</comment>
<dbReference type="Proteomes" id="UP001165060">
    <property type="component" value="Unassembled WGS sequence"/>
</dbReference>
<feature type="non-terminal residue" evidence="2">
    <location>
        <position position="76"/>
    </location>
</feature>
<dbReference type="InterPro" id="IPR041698">
    <property type="entry name" value="Methyltransf_25"/>
</dbReference>
<dbReference type="CDD" id="cd02440">
    <property type="entry name" value="AdoMet_MTases"/>
    <property type="match status" value="1"/>
</dbReference>
<dbReference type="Gene3D" id="3.40.50.150">
    <property type="entry name" value="Vaccinia Virus protein VP39"/>
    <property type="match status" value="1"/>
</dbReference>
<protein>
    <recommendedName>
        <fullName evidence="1">Methyltransferase domain-containing protein</fullName>
    </recommendedName>
</protein>
<evidence type="ECO:0000313" key="3">
    <source>
        <dbReference type="Proteomes" id="UP001165060"/>
    </source>
</evidence>
<feature type="domain" description="Methyltransferase" evidence="1">
    <location>
        <begin position="25"/>
        <end position="75"/>
    </location>
</feature>
<sequence>YDFIDEMVSFGSLPPGSSDGAPLKVLDVGCGVGGTSRYLARKLANSEVRGITLSPKQVERATELAVEQETPNASFE</sequence>
<accession>A0ABQ6N944</accession>
<dbReference type="InterPro" id="IPR029063">
    <property type="entry name" value="SAM-dependent_MTases_sf"/>
</dbReference>
<evidence type="ECO:0000259" key="1">
    <source>
        <dbReference type="Pfam" id="PF13649"/>
    </source>
</evidence>